<proteinExistence type="inferred from homology"/>
<gene>
    <name evidence="8" type="ORF">A3J50_01230</name>
</gene>
<dbReference type="InterPro" id="IPR000456">
    <property type="entry name" value="Ribosomal_bL17"/>
</dbReference>
<evidence type="ECO:0000256" key="6">
    <source>
        <dbReference type="RuleBase" id="RU000661"/>
    </source>
</evidence>
<dbReference type="EMBL" id="MHCX01000045">
    <property type="protein sequence ID" value="OGY28720.1"/>
    <property type="molecule type" value="Genomic_DNA"/>
</dbReference>
<evidence type="ECO:0000313" key="8">
    <source>
        <dbReference type="EMBL" id="OGY28720.1"/>
    </source>
</evidence>
<dbReference type="PANTHER" id="PTHR14413:SF16">
    <property type="entry name" value="LARGE RIBOSOMAL SUBUNIT PROTEIN BL17M"/>
    <property type="match status" value="1"/>
</dbReference>
<evidence type="ECO:0000256" key="5">
    <source>
        <dbReference type="RuleBase" id="RU000660"/>
    </source>
</evidence>
<dbReference type="NCBIfam" id="TIGR00059">
    <property type="entry name" value="L17"/>
    <property type="match status" value="1"/>
</dbReference>
<comment type="caution">
    <text evidence="8">The sequence shown here is derived from an EMBL/GenBank/DDBJ whole genome shotgun (WGS) entry which is preliminary data.</text>
</comment>
<organism evidence="8 9">
    <name type="scientific">Candidatus Woykebacteria bacterium RIFCSPHIGHO2_02_FULL_43_16b</name>
    <dbReference type="NCBI Taxonomy" id="1802601"/>
    <lineage>
        <taxon>Bacteria</taxon>
        <taxon>Candidatus Woykeibacteriota</taxon>
    </lineage>
</organism>
<keyword evidence="3 5" id="KW-0687">Ribonucleoprotein</keyword>
<evidence type="ECO:0000256" key="3">
    <source>
        <dbReference type="ARBA" id="ARBA00023274"/>
    </source>
</evidence>
<dbReference type="Pfam" id="PF01196">
    <property type="entry name" value="Ribosomal_L17"/>
    <property type="match status" value="1"/>
</dbReference>
<evidence type="ECO:0000256" key="2">
    <source>
        <dbReference type="ARBA" id="ARBA00022980"/>
    </source>
</evidence>
<dbReference type="PROSITE" id="PS01167">
    <property type="entry name" value="RIBOSOMAL_L17"/>
    <property type="match status" value="1"/>
</dbReference>
<dbReference type="Gene3D" id="3.90.1030.10">
    <property type="entry name" value="Ribosomal protein L17"/>
    <property type="match status" value="1"/>
</dbReference>
<comment type="similarity">
    <text evidence="1 5">Belongs to the bacterial ribosomal protein bL17 family.</text>
</comment>
<dbReference type="GO" id="GO:0006412">
    <property type="term" value="P:translation"/>
    <property type="evidence" value="ECO:0007669"/>
    <property type="project" value="InterPro"/>
</dbReference>
<keyword evidence="2 5" id="KW-0689">Ribosomal protein</keyword>
<dbReference type="GO" id="GO:0022625">
    <property type="term" value="C:cytosolic large ribosomal subunit"/>
    <property type="evidence" value="ECO:0007669"/>
    <property type="project" value="TreeGrafter"/>
</dbReference>
<name>A0A1G1WMX6_9BACT</name>
<reference evidence="8 9" key="1">
    <citation type="journal article" date="2016" name="Nat. Commun.">
        <title>Thousands of microbial genomes shed light on interconnected biogeochemical processes in an aquifer system.</title>
        <authorList>
            <person name="Anantharaman K."/>
            <person name="Brown C.T."/>
            <person name="Hug L.A."/>
            <person name="Sharon I."/>
            <person name="Castelle C.J."/>
            <person name="Probst A.J."/>
            <person name="Thomas B.C."/>
            <person name="Singh A."/>
            <person name="Wilkins M.J."/>
            <person name="Karaoz U."/>
            <person name="Brodie E.L."/>
            <person name="Williams K.H."/>
            <person name="Hubbard S.S."/>
            <person name="Banfield J.F."/>
        </authorList>
    </citation>
    <scope>NUCLEOTIDE SEQUENCE [LARGE SCALE GENOMIC DNA]</scope>
</reference>
<evidence type="ECO:0000256" key="7">
    <source>
        <dbReference type="SAM" id="MobiDB-lite"/>
    </source>
</evidence>
<protein>
    <recommendedName>
        <fullName evidence="4 6">50S ribosomal protein L17</fullName>
    </recommendedName>
</protein>
<sequence length="160" mass="18056">MRKSVYGYRLSRNSNQRKALFKGLMNALIMREGIETTITKAKAIKGPFEKLVTKAKDNTITARRTLIAKLGMENTAAKMVELIGPRFKDRSGGYTRIIKIGPRHGDNALMVRLEFVEEIKPVETKAVKKVESSQSPKIKVTRKTVVKKEKPEPKKEDKSA</sequence>
<dbReference type="AlphaFoldDB" id="A0A1G1WMX6"/>
<accession>A0A1G1WMX6</accession>
<dbReference type="InterPro" id="IPR036373">
    <property type="entry name" value="Ribosomal_bL17_sf"/>
</dbReference>
<dbReference type="GO" id="GO:0003735">
    <property type="term" value="F:structural constituent of ribosome"/>
    <property type="evidence" value="ECO:0007669"/>
    <property type="project" value="InterPro"/>
</dbReference>
<feature type="region of interest" description="Disordered" evidence="7">
    <location>
        <begin position="126"/>
        <end position="160"/>
    </location>
</feature>
<feature type="compositionally biased region" description="Basic and acidic residues" evidence="7">
    <location>
        <begin position="146"/>
        <end position="160"/>
    </location>
</feature>
<evidence type="ECO:0000256" key="4">
    <source>
        <dbReference type="ARBA" id="ARBA00035494"/>
    </source>
</evidence>
<dbReference type="Proteomes" id="UP000177821">
    <property type="component" value="Unassembled WGS sequence"/>
</dbReference>
<dbReference type="SUPFAM" id="SSF64263">
    <property type="entry name" value="Prokaryotic ribosomal protein L17"/>
    <property type="match status" value="1"/>
</dbReference>
<dbReference type="PANTHER" id="PTHR14413">
    <property type="entry name" value="RIBOSOMAL PROTEIN L17"/>
    <property type="match status" value="1"/>
</dbReference>
<evidence type="ECO:0000313" key="9">
    <source>
        <dbReference type="Proteomes" id="UP000177821"/>
    </source>
</evidence>
<dbReference type="InterPro" id="IPR047859">
    <property type="entry name" value="Ribosomal_bL17_CS"/>
</dbReference>
<evidence type="ECO:0000256" key="1">
    <source>
        <dbReference type="ARBA" id="ARBA00008777"/>
    </source>
</evidence>